<dbReference type="PANTHER" id="PTHR43441">
    <property type="entry name" value="RIBOSOMAL-PROTEIN-SERINE ACETYLTRANSFERASE"/>
    <property type="match status" value="1"/>
</dbReference>
<dbReference type="Pfam" id="PF13302">
    <property type="entry name" value="Acetyltransf_3"/>
    <property type="match status" value="1"/>
</dbReference>
<feature type="domain" description="N-acetyltransferase" evidence="1">
    <location>
        <begin position="28"/>
        <end position="177"/>
    </location>
</feature>
<accession>A0A024P1R9</accession>
<dbReference type="PANTHER" id="PTHR43441:SF3">
    <property type="entry name" value="ACETYLTRANSFERASE"/>
    <property type="match status" value="1"/>
</dbReference>
<dbReference type="InterPro" id="IPR016181">
    <property type="entry name" value="Acyl_CoA_acyltransferase"/>
</dbReference>
<comment type="caution">
    <text evidence="2">The sequence shown here is derived from an EMBL/GenBank/DDBJ whole genome shotgun (WGS) entry which is preliminary data.</text>
</comment>
<dbReference type="AlphaFoldDB" id="A0A024P1R9"/>
<proteinExistence type="predicted"/>
<dbReference type="OrthoDB" id="9799321at2"/>
<dbReference type="GO" id="GO:0008999">
    <property type="term" value="F:protein-N-terminal-alanine acetyltransferase activity"/>
    <property type="evidence" value="ECO:0007669"/>
    <property type="project" value="TreeGrafter"/>
</dbReference>
<name>A0A024P1R9_9BACI</name>
<dbReference type="Gene3D" id="3.40.630.30">
    <property type="match status" value="1"/>
</dbReference>
<protein>
    <submittedName>
        <fullName evidence="2">Ribosomal-protein-serine acetyltransferase</fullName>
    </submittedName>
</protein>
<dbReference type="SUPFAM" id="SSF55729">
    <property type="entry name" value="Acyl-CoA N-acyltransferases (Nat)"/>
    <property type="match status" value="1"/>
</dbReference>
<dbReference type="GO" id="GO:0005737">
    <property type="term" value="C:cytoplasm"/>
    <property type="evidence" value="ECO:0007669"/>
    <property type="project" value="TreeGrafter"/>
</dbReference>
<dbReference type="Proteomes" id="UP000028868">
    <property type="component" value="Unassembled WGS sequence"/>
</dbReference>
<evidence type="ECO:0000313" key="2">
    <source>
        <dbReference type="EMBL" id="CDQ21861.1"/>
    </source>
</evidence>
<gene>
    <name evidence="2" type="primary">rimL</name>
    <name evidence="2" type="ORF">BN983_00055</name>
</gene>
<dbReference type="EMBL" id="CCDI010000001">
    <property type="protein sequence ID" value="CDQ21861.1"/>
    <property type="molecule type" value="Genomic_DNA"/>
</dbReference>
<reference evidence="2 3" key="2">
    <citation type="submission" date="2014-05" db="EMBL/GenBank/DDBJ databases">
        <title>Draft genome sequence of Halobacillus karajensis HK-03.</title>
        <authorList>
            <person name="Khelaifia S."/>
            <person name="Croce O."/>
            <person name="Lagier J.C."/>
            <person name="Raoult D."/>
        </authorList>
    </citation>
    <scope>NUCLEOTIDE SEQUENCE [LARGE SCALE GENOMIC DNA]</scope>
    <source>
        <strain evidence="2 3">HD-03</strain>
    </source>
</reference>
<dbReference type="InterPro" id="IPR000182">
    <property type="entry name" value="GNAT_dom"/>
</dbReference>
<dbReference type="InterPro" id="IPR051908">
    <property type="entry name" value="Ribosomal_N-acetyltransferase"/>
</dbReference>
<organism evidence="2 3">
    <name type="scientific">Halobacillus karajensis</name>
    <dbReference type="NCBI Taxonomy" id="195088"/>
    <lineage>
        <taxon>Bacteria</taxon>
        <taxon>Bacillati</taxon>
        <taxon>Bacillota</taxon>
        <taxon>Bacilli</taxon>
        <taxon>Bacillales</taxon>
        <taxon>Bacillaceae</taxon>
        <taxon>Halobacillus</taxon>
    </lineage>
</organism>
<dbReference type="RefSeq" id="WP_035504731.1">
    <property type="nucleotide sequence ID" value="NZ_CCDH010000002.1"/>
</dbReference>
<dbReference type="GO" id="GO:1990189">
    <property type="term" value="F:protein N-terminal-serine acetyltransferase activity"/>
    <property type="evidence" value="ECO:0007669"/>
    <property type="project" value="TreeGrafter"/>
</dbReference>
<evidence type="ECO:0000259" key="1">
    <source>
        <dbReference type="PROSITE" id="PS51186"/>
    </source>
</evidence>
<sequence length="187" mass="21403">MDPIMRKVKTAIETDRLLLKMPEPGDGAVINASIQRSLNELKPWLGFVQKPPTVEETEINARHVHTKFLLRENLRYLVFLKEEKIFVGSTGFHRINWEVPKFELGYWMDTTHSGKGYMKEAVNALTDYALQELGGARVEIRCDSENTRSRAIPEALGFDFEGTLRNEDVSVDGKRLTDTCIYAKIRT</sequence>
<dbReference type="PROSITE" id="PS51186">
    <property type="entry name" value="GNAT"/>
    <property type="match status" value="1"/>
</dbReference>
<evidence type="ECO:0000313" key="3">
    <source>
        <dbReference type="Proteomes" id="UP000028868"/>
    </source>
</evidence>
<reference evidence="3" key="1">
    <citation type="submission" date="2014-03" db="EMBL/GenBank/DDBJ databases">
        <authorList>
            <person name="Urmite Genomes U."/>
        </authorList>
    </citation>
    <scope>NUCLEOTIDE SEQUENCE [LARGE SCALE GENOMIC DNA]</scope>
    <source>
        <strain evidence="3">HD-03</strain>
    </source>
</reference>
<keyword evidence="3" id="KW-1185">Reference proteome</keyword>